<protein>
    <submittedName>
        <fullName evidence="8">Aminotransferase class V-fold PLP-dependent enzyme</fullName>
    </submittedName>
</protein>
<evidence type="ECO:0000256" key="1">
    <source>
        <dbReference type="ARBA" id="ARBA00001933"/>
    </source>
</evidence>
<keyword evidence="4 6" id="KW-0663">Pyridoxal phosphate</keyword>
<name>A0A6B3NSQ4_9PSED</name>
<dbReference type="InterPro" id="IPR010977">
    <property type="entry name" value="Aromatic_deC"/>
</dbReference>
<dbReference type="GO" id="GO:0006520">
    <property type="term" value="P:amino acid metabolic process"/>
    <property type="evidence" value="ECO:0007669"/>
    <property type="project" value="InterPro"/>
</dbReference>
<dbReference type="Gene3D" id="3.90.1150.10">
    <property type="entry name" value="Aspartate Aminotransferase, domain 1"/>
    <property type="match status" value="1"/>
</dbReference>
<evidence type="ECO:0000256" key="4">
    <source>
        <dbReference type="ARBA" id="ARBA00022898"/>
    </source>
</evidence>
<sequence>MSPEEFRQQGHQLIDRIADYRSTVASLPVMAQVAPGYLKNALPKAAPQQGEAFEQIVQDVDHLVMPGLSHWQHPDFFGYFPSNGTLSSVLGDFLSSGLGVLGLSWQSSPALSELEETTVDWVRQMVGLSGAWSGVIQDTASSSTLVALICARERASDYALVKGGLQSLAKPLMIYTSAQAHSSVDKAALLAGFGKDNIRYIEVDATFAMRPEALAAAIEQDLAAGLQPCAVVATTGTTTTTALDPLAPIGRIARAHGLWLHVDSAMAGSAMILPECRWMWEGIEQADSIVVNAHKWLGVAFDCSLYFVRDPQHLIRVMSTNPSYLQSAVDSKVKNLRDWGVPLGRRFRALKLWFMLRSEGVQGLQQRLRRDLDNARWLAEQVADAQGWELLAPVQLQTLCIRHQPGGLQGDALDRHTRAWADRLNASGAAYVTPATLNGEWMVRVSVGALPTEREHVARLWARLQEVVQVQPR</sequence>
<dbReference type="InterPro" id="IPR015421">
    <property type="entry name" value="PyrdxlP-dep_Trfase_major"/>
</dbReference>
<proteinExistence type="inferred from homology"/>
<dbReference type="PROSITE" id="PS00392">
    <property type="entry name" value="DDC_GAD_HDC_YDC"/>
    <property type="match status" value="1"/>
</dbReference>
<dbReference type="Pfam" id="PF00282">
    <property type="entry name" value="Pyridoxal_deC"/>
    <property type="match status" value="1"/>
</dbReference>
<dbReference type="AlphaFoldDB" id="A0A6B3NSQ4"/>
<dbReference type="EMBL" id="JAAHBU010000176">
    <property type="protein sequence ID" value="NER64753.1"/>
    <property type="molecule type" value="Genomic_DNA"/>
</dbReference>
<evidence type="ECO:0000256" key="7">
    <source>
        <dbReference type="RuleBase" id="RU000382"/>
    </source>
</evidence>
<dbReference type="SUPFAM" id="SSF53383">
    <property type="entry name" value="PLP-dependent transferases"/>
    <property type="match status" value="1"/>
</dbReference>
<dbReference type="GO" id="GO:0019752">
    <property type="term" value="P:carboxylic acid metabolic process"/>
    <property type="evidence" value="ECO:0007669"/>
    <property type="project" value="InterPro"/>
</dbReference>
<dbReference type="InterPro" id="IPR002129">
    <property type="entry name" value="PyrdxlP-dep_de-COase"/>
</dbReference>
<evidence type="ECO:0000313" key="8">
    <source>
        <dbReference type="EMBL" id="NER64753.1"/>
    </source>
</evidence>
<dbReference type="GO" id="GO:0030170">
    <property type="term" value="F:pyridoxal phosphate binding"/>
    <property type="evidence" value="ECO:0007669"/>
    <property type="project" value="InterPro"/>
</dbReference>
<dbReference type="GO" id="GO:0005737">
    <property type="term" value="C:cytoplasm"/>
    <property type="evidence" value="ECO:0007669"/>
    <property type="project" value="TreeGrafter"/>
</dbReference>
<comment type="similarity">
    <text evidence="2 7">Belongs to the group II decarboxylase family.</text>
</comment>
<keyword evidence="8" id="KW-0808">Transferase</keyword>
<dbReference type="Gene3D" id="1.20.1340.10">
    <property type="entry name" value="dopa decarboxylase, N-terminal domain"/>
    <property type="match status" value="1"/>
</dbReference>
<feature type="modified residue" description="N6-(pyridoxal phosphate)lysine" evidence="6">
    <location>
        <position position="295"/>
    </location>
</feature>
<gene>
    <name evidence="8" type="ORF">G3436_13825</name>
</gene>
<dbReference type="InterPro" id="IPR015424">
    <property type="entry name" value="PyrdxlP-dep_Trfase"/>
</dbReference>
<dbReference type="PRINTS" id="PR00800">
    <property type="entry name" value="YHDCRBOXLASE"/>
</dbReference>
<reference evidence="8 9" key="1">
    <citation type="submission" date="2020-02" db="EMBL/GenBank/DDBJ databases">
        <title>Broccoli isolated Pseudomonas sp.</title>
        <authorList>
            <person name="Fujikawa T."/>
            <person name="Sawada H."/>
        </authorList>
    </citation>
    <scope>NUCLEOTIDE SEQUENCE [LARGE SCALE GENOMIC DNA]</scope>
    <source>
        <strain evidence="8 9">MAFF212427</strain>
    </source>
</reference>
<evidence type="ECO:0000256" key="2">
    <source>
        <dbReference type="ARBA" id="ARBA00009533"/>
    </source>
</evidence>
<keyword evidence="3" id="KW-0210">Decarboxylase</keyword>
<evidence type="ECO:0000256" key="3">
    <source>
        <dbReference type="ARBA" id="ARBA00022793"/>
    </source>
</evidence>
<dbReference type="InterPro" id="IPR021115">
    <property type="entry name" value="Pyridoxal-P_BS"/>
</dbReference>
<organism evidence="8 9">
    <name type="scientific">Pseudomonas brassicae</name>
    <dbReference type="NCBI Taxonomy" id="2708063"/>
    <lineage>
        <taxon>Bacteria</taxon>
        <taxon>Pseudomonadati</taxon>
        <taxon>Pseudomonadota</taxon>
        <taxon>Gammaproteobacteria</taxon>
        <taxon>Pseudomonadales</taxon>
        <taxon>Pseudomonadaceae</taxon>
        <taxon>Pseudomonas</taxon>
    </lineage>
</organism>
<dbReference type="Proteomes" id="UP000482634">
    <property type="component" value="Unassembled WGS sequence"/>
</dbReference>
<dbReference type="Gene3D" id="3.40.640.10">
    <property type="entry name" value="Type I PLP-dependent aspartate aminotransferase-like (Major domain)"/>
    <property type="match status" value="1"/>
</dbReference>
<dbReference type="InterPro" id="IPR015422">
    <property type="entry name" value="PyrdxlP-dep_Trfase_small"/>
</dbReference>
<evidence type="ECO:0000313" key="9">
    <source>
        <dbReference type="Proteomes" id="UP000482634"/>
    </source>
</evidence>
<keyword evidence="8" id="KW-0032">Aminotransferase</keyword>
<dbReference type="GO" id="GO:0008483">
    <property type="term" value="F:transaminase activity"/>
    <property type="evidence" value="ECO:0007669"/>
    <property type="project" value="UniProtKB-KW"/>
</dbReference>
<keyword evidence="9" id="KW-1185">Reference proteome</keyword>
<dbReference type="GO" id="GO:0016831">
    <property type="term" value="F:carboxy-lyase activity"/>
    <property type="evidence" value="ECO:0007669"/>
    <property type="project" value="UniProtKB-KW"/>
</dbReference>
<keyword evidence="5 7" id="KW-0456">Lyase</keyword>
<evidence type="ECO:0000256" key="6">
    <source>
        <dbReference type="PIRSR" id="PIRSR602129-50"/>
    </source>
</evidence>
<comment type="cofactor">
    <cofactor evidence="1 6 7">
        <name>pyridoxal 5'-phosphate</name>
        <dbReference type="ChEBI" id="CHEBI:597326"/>
    </cofactor>
</comment>
<accession>A0A6B3NSQ4</accession>
<evidence type="ECO:0000256" key="5">
    <source>
        <dbReference type="ARBA" id="ARBA00023239"/>
    </source>
</evidence>
<dbReference type="RefSeq" id="WP_163945837.1">
    <property type="nucleotide sequence ID" value="NZ_JAAHBU010000176.1"/>
</dbReference>
<dbReference type="PANTHER" id="PTHR11999">
    <property type="entry name" value="GROUP II PYRIDOXAL-5-PHOSPHATE DECARBOXYLASE"/>
    <property type="match status" value="1"/>
</dbReference>
<comment type="caution">
    <text evidence="8">The sequence shown here is derived from an EMBL/GenBank/DDBJ whole genome shotgun (WGS) entry which is preliminary data.</text>
</comment>
<dbReference type="PANTHER" id="PTHR11999:SF70">
    <property type="entry name" value="MIP05841P"/>
    <property type="match status" value="1"/>
</dbReference>